<dbReference type="InterPro" id="IPR041680">
    <property type="entry name" value="PH_8"/>
</dbReference>
<reference evidence="15 16" key="1">
    <citation type="journal article" date="2018" name="Nat. Ecol. Evol.">
        <title>Shark genomes provide insights into elasmobranch evolution and the origin of vertebrates.</title>
        <authorList>
            <person name="Hara Y"/>
            <person name="Yamaguchi K"/>
            <person name="Onimaru K"/>
            <person name="Kadota M"/>
            <person name="Koyanagi M"/>
            <person name="Keeley SD"/>
            <person name="Tatsumi K"/>
            <person name="Tanaka K"/>
            <person name="Motone F"/>
            <person name="Kageyama Y"/>
            <person name="Nozu R"/>
            <person name="Adachi N"/>
            <person name="Nishimura O"/>
            <person name="Nakagawa R"/>
            <person name="Tanegashima C"/>
            <person name="Kiyatake I"/>
            <person name="Matsumoto R"/>
            <person name="Murakumo K"/>
            <person name="Nishida K"/>
            <person name="Terakita A"/>
            <person name="Kuratani S"/>
            <person name="Sato K"/>
            <person name="Hyodo S Kuraku.S."/>
        </authorList>
    </citation>
    <scope>NUCLEOTIDE SEQUENCE [LARGE SCALE GENOMIC DNA]</scope>
</reference>
<dbReference type="Pfam" id="PF15409">
    <property type="entry name" value="PH_8"/>
    <property type="match status" value="1"/>
</dbReference>
<feature type="domain" description="PH" evidence="14">
    <location>
        <begin position="54"/>
        <end position="149"/>
    </location>
</feature>
<keyword evidence="7" id="KW-0963">Cytoplasm</keyword>
<dbReference type="Proteomes" id="UP000287033">
    <property type="component" value="Unassembled WGS sequence"/>
</dbReference>
<dbReference type="PANTHER" id="PTHR10972">
    <property type="entry name" value="OXYSTEROL-BINDING PROTEIN-RELATED"/>
    <property type="match status" value="1"/>
</dbReference>
<dbReference type="GO" id="GO:0005829">
    <property type="term" value="C:cytosol"/>
    <property type="evidence" value="ECO:0007669"/>
    <property type="project" value="UniProtKB-SubCell"/>
</dbReference>
<dbReference type="GO" id="GO:0005886">
    <property type="term" value="C:plasma membrane"/>
    <property type="evidence" value="ECO:0007669"/>
    <property type="project" value="UniProtKB-SubCell"/>
</dbReference>
<dbReference type="SUPFAM" id="SSF144000">
    <property type="entry name" value="Oxysterol-binding protein-like"/>
    <property type="match status" value="1"/>
</dbReference>
<feature type="compositionally biased region" description="Low complexity" evidence="13">
    <location>
        <begin position="475"/>
        <end position="484"/>
    </location>
</feature>
<evidence type="ECO:0000256" key="2">
    <source>
        <dbReference type="ARBA" id="ARBA00004514"/>
    </source>
</evidence>
<name>A0A401SRH8_CHIPU</name>
<sequence length="895" mass="102006">MNGDDKVFPPPQKTSTLTRSSSNASSKPTNTRQNSENWEVMEEPLGNSRASLDLERQEGYLLKKRKWPLKGWHKRYFILEKGILKYAKTQQDILRGKLRGSINIGLSVMSINKKSKRIDLDAEENLYHLKVKSQEVFSTWVSKLCYHRLFQKGDPIKLPYGANGFNFSISPTAEFLSASTVLPLCSKAQKSGSFSGEMFKDDNRLPSVPVTGQAVTAPWLQQSEEWDQCAKDLGECQSNLGELNKLLQRLEVVDRVHSAPIIGDAQGFLTDKPKKEKRSSKIWCTQSFAKDETKTSSDVMRSAKLHVSTPSLPDCLDWKSVSVPMTIKEDYFQLQQDFCSVSQKVHLGLKSLFNTLSIEREKLKQIWREKELETAPAIQITHLKNTLSEVMSQNADLRNRLHRIQYLSSFDAVTDTLAPVKVEEVACNRSLAHQLSLDSNASLSESHVEFFDAEDVLLSACSSDNEMSDDDDSTTSEITNSNSEENLDTVEASIQKLTDDKMKGPTSCGTMDGTQRRTCLPAPGPNLNNVSLWNILKNNIGKDLSKVSMPVQLNEPLNTLQRLCEELEFSELLDAASRASDPFERMIYIAAFAVSGYASAYYRARSKPFNPVLGETYECIREDKGFQFIGEQVSHHPPVSVCHAESENFLFWQDVRWKNKFWGKSLEIVPVGMVNVSLPKFGDHYQWNKITSCIHNILSGQRWIEHYGEVTITNIRNSTCHCRLTFCKTKYWSSNVNEVQGSVMDQSGRVIHQLFGKWHEGFYCGGPQSAKCIWKPNPMPKDHENYYGFTTFARELNELTPDLKRVLPLTDTRLRPDQRYLEEGNTEAAEVHKQRIEQLQRDRRRIMEENNMTYLSRFFTKTVDSSGKESWVSNGTYWELRKDPGFSKLDNPVLW</sequence>
<evidence type="ECO:0000256" key="8">
    <source>
        <dbReference type="ARBA" id="ARBA00022553"/>
    </source>
</evidence>
<evidence type="ECO:0000259" key="14">
    <source>
        <dbReference type="PROSITE" id="PS50003"/>
    </source>
</evidence>
<dbReference type="InterPro" id="IPR037239">
    <property type="entry name" value="OSBP_sf"/>
</dbReference>
<dbReference type="STRING" id="137246.A0A401SRH8"/>
<dbReference type="SUPFAM" id="SSF50729">
    <property type="entry name" value="PH domain-like"/>
    <property type="match status" value="1"/>
</dbReference>
<dbReference type="GO" id="GO:0097038">
    <property type="term" value="C:perinuclear endoplasmic reticulum"/>
    <property type="evidence" value="ECO:0007669"/>
    <property type="project" value="TreeGrafter"/>
</dbReference>
<dbReference type="OMA" id="SENWEVM"/>
<dbReference type="Gene3D" id="3.30.70.3490">
    <property type="match status" value="1"/>
</dbReference>
<dbReference type="AlphaFoldDB" id="A0A401SRH8"/>
<evidence type="ECO:0000256" key="6">
    <source>
        <dbReference type="ARBA" id="ARBA00022475"/>
    </source>
</evidence>
<keyword evidence="12" id="KW-0472">Membrane</keyword>
<evidence type="ECO:0000313" key="16">
    <source>
        <dbReference type="Proteomes" id="UP000287033"/>
    </source>
</evidence>
<keyword evidence="8" id="KW-0597">Phosphoprotein</keyword>
<dbReference type="OrthoDB" id="1854502at2759"/>
<evidence type="ECO:0000256" key="1">
    <source>
        <dbReference type="ARBA" id="ARBA00004236"/>
    </source>
</evidence>
<dbReference type="InterPro" id="IPR001849">
    <property type="entry name" value="PH_domain"/>
</dbReference>
<keyword evidence="11" id="KW-0446">Lipid-binding</keyword>
<evidence type="ECO:0000256" key="4">
    <source>
        <dbReference type="ARBA" id="ARBA00008842"/>
    </source>
</evidence>
<dbReference type="SMART" id="SM00233">
    <property type="entry name" value="PH"/>
    <property type="match status" value="1"/>
</dbReference>
<organism evidence="15 16">
    <name type="scientific">Chiloscyllium punctatum</name>
    <name type="common">Brownbanded bambooshark</name>
    <name type="synonym">Hemiscyllium punctatum</name>
    <dbReference type="NCBI Taxonomy" id="137246"/>
    <lineage>
        <taxon>Eukaryota</taxon>
        <taxon>Metazoa</taxon>
        <taxon>Chordata</taxon>
        <taxon>Craniata</taxon>
        <taxon>Vertebrata</taxon>
        <taxon>Chondrichthyes</taxon>
        <taxon>Elasmobranchii</taxon>
        <taxon>Galeomorphii</taxon>
        <taxon>Galeoidea</taxon>
        <taxon>Orectolobiformes</taxon>
        <taxon>Hemiscylliidae</taxon>
        <taxon>Chiloscyllium</taxon>
    </lineage>
</organism>
<gene>
    <name evidence="15" type="ORF">chiPu_0011467</name>
</gene>
<feature type="region of interest" description="Disordered" evidence="13">
    <location>
        <begin position="1"/>
        <end position="38"/>
    </location>
</feature>
<keyword evidence="5" id="KW-0813">Transport</keyword>
<keyword evidence="6" id="KW-1003">Cell membrane</keyword>
<evidence type="ECO:0000256" key="10">
    <source>
        <dbReference type="ARBA" id="ARBA00023055"/>
    </source>
</evidence>
<dbReference type="CDD" id="cd13287">
    <property type="entry name" value="PH_ORP3_ORP6_ORP7"/>
    <property type="match status" value="1"/>
</dbReference>
<comment type="caution">
    <text evidence="15">The sequence shown here is derived from an EMBL/GenBank/DDBJ whole genome shotgun (WGS) entry which is preliminary data.</text>
</comment>
<keyword evidence="16" id="KW-1185">Reference proteome</keyword>
<dbReference type="GO" id="GO:0005789">
    <property type="term" value="C:endoplasmic reticulum membrane"/>
    <property type="evidence" value="ECO:0007669"/>
    <property type="project" value="UniProtKB-SubCell"/>
</dbReference>
<evidence type="ECO:0000256" key="12">
    <source>
        <dbReference type="ARBA" id="ARBA00023136"/>
    </source>
</evidence>
<protein>
    <recommendedName>
        <fullName evidence="14">PH domain-containing protein</fullName>
    </recommendedName>
</protein>
<proteinExistence type="inferred from homology"/>
<dbReference type="Gene3D" id="2.40.160.120">
    <property type="match status" value="1"/>
</dbReference>
<dbReference type="GO" id="GO:0006699">
    <property type="term" value="P:bile acid biosynthetic process"/>
    <property type="evidence" value="ECO:0007669"/>
    <property type="project" value="UniProtKB-ARBA"/>
</dbReference>
<dbReference type="GO" id="GO:0015485">
    <property type="term" value="F:cholesterol binding"/>
    <property type="evidence" value="ECO:0007669"/>
    <property type="project" value="TreeGrafter"/>
</dbReference>
<dbReference type="GO" id="GO:0031965">
    <property type="term" value="C:nuclear membrane"/>
    <property type="evidence" value="ECO:0007669"/>
    <property type="project" value="TreeGrafter"/>
</dbReference>
<comment type="subcellular location">
    <subcellularLocation>
        <location evidence="1">Cell membrane</location>
    </subcellularLocation>
    <subcellularLocation>
        <location evidence="2">Cytoplasm</location>
        <location evidence="2">Cytosol</location>
    </subcellularLocation>
    <subcellularLocation>
        <location evidence="3">Endoplasmic reticulum membrane</location>
    </subcellularLocation>
</comment>
<evidence type="ECO:0000256" key="5">
    <source>
        <dbReference type="ARBA" id="ARBA00022448"/>
    </source>
</evidence>
<keyword evidence="10" id="KW-0445">Lipid transport</keyword>
<dbReference type="PROSITE" id="PS50003">
    <property type="entry name" value="PH_DOMAIN"/>
    <property type="match status" value="1"/>
</dbReference>
<keyword evidence="9" id="KW-0256">Endoplasmic reticulum</keyword>
<dbReference type="PANTHER" id="PTHR10972:SF85">
    <property type="entry name" value="OXYSTEROL-BINDING PROTEIN-RELATED PROTEIN 7"/>
    <property type="match status" value="1"/>
</dbReference>
<dbReference type="InterPro" id="IPR000648">
    <property type="entry name" value="Oxysterol-bd"/>
</dbReference>
<dbReference type="Pfam" id="PF01237">
    <property type="entry name" value="Oxysterol_BP"/>
    <property type="match status" value="1"/>
</dbReference>
<dbReference type="Gene3D" id="2.30.29.30">
    <property type="entry name" value="Pleckstrin-homology domain (PH domain)/Phosphotyrosine-binding domain (PTB)"/>
    <property type="match status" value="1"/>
</dbReference>
<feature type="region of interest" description="Disordered" evidence="13">
    <location>
        <begin position="463"/>
        <end position="487"/>
    </location>
</feature>
<evidence type="ECO:0000256" key="7">
    <source>
        <dbReference type="ARBA" id="ARBA00022490"/>
    </source>
</evidence>
<feature type="compositionally biased region" description="Polar residues" evidence="13">
    <location>
        <begin position="27"/>
        <end position="37"/>
    </location>
</feature>
<dbReference type="FunFam" id="2.30.29.30:FF:000011">
    <property type="entry name" value="Oxysterol-binding protein"/>
    <property type="match status" value="1"/>
</dbReference>
<evidence type="ECO:0000313" key="15">
    <source>
        <dbReference type="EMBL" id="GCC33001.1"/>
    </source>
</evidence>
<dbReference type="FunFam" id="2.40.160.120:FF:000001">
    <property type="entry name" value="Oxysterol-binding protein"/>
    <property type="match status" value="1"/>
</dbReference>
<dbReference type="GO" id="GO:0120015">
    <property type="term" value="F:sterol transfer activity"/>
    <property type="evidence" value="ECO:0007669"/>
    <property type="project" value="UniProtKB-ARBA"/>
</dbReference>
<feature type="compositionally biased region" description="Low complexity" evidence="13">
    <location>
        <begin position="14"/>
        <end position="26"/>
    </location>
</feature>
<evidence type="ECO:0000256" key="9">
    <source>
        <dbReference type="ARBA" id="ARBA00022824"/>
    </source>
</evidence>
<dbReference type="FunFam" id="3.30.70.3490:FF:000002">
    <property type="entry name" value="Oxysterol-binding protein"/>
    <property type="match status" value="1"/>
</dbReference>
<accession>A0A401SRH8</accession>
<dbReference type="InterPro" id="IPR011993">
    <property type="entry name" value="PH-like_dom_sf"/>
</dbReference>
<comment type="similarity">
    <text evidence="4">Belongs to the OSBP family.</text>
</comment>
<evidence type="ECO:0000256" key="3">
    <source>
        <dbReference type="ARBA" id="ARBA00004586"/>
    </source>
</evidence>
<evidence type="ECO:0000256" key="13">
    <source>
        <dbReference type="SAM" id="MobiDB-lite"/>
    </source>
</evidence>
<evidence type="ECO:0000256" key="11">
    <source>
        <dbReference type="ARBA" id="ARBA00023121"/>
    </source>
</evidence>
<dbReference type="EMBL" id="BEZZ01000478">
    <property type="protein sequence ID" value="GCC33001.1"/>
    <property type="molecule type" value="Genomic_DNA"/>
</dbReference>